<dbReference type="PANTHER" id="PTHR21008:SF1">
    <property type="entry name" value="25S RRNA (ADENINE(2142)-N(1))-METHYLTRANSFERASE"/>
    <property type="match status" value="1"/>
</dbReference>
<reference evidence="8" key="2">
    <citation type="journal article" date="2011" name="BMC Genomics">
        <title>Using RNA-seq to determine the transcriptional landscape and the hypoxic response of the pathogenic yeast Candida parapsilosis.</title>
        <authorList>
            <person name="Guida A."/>
            <person name="Lindstaedt C."/>
            <person name="Maguire S.L."/>
            <person name="Ding C."/>
            <person name="Higgins D.G."/>
            <person name="Corton N.J."/>
            <person name="Berriman M."/>
            <person name="Butler G."/>
        </authorList>
    </citation>
    <scope>GENOME REANNOTATION</scope>
    <source>
        <strain evidence="8">CDC 317 / ATCC MYA-4646</strain>
    </source>
</reference>
<keyword evidence="8" id="KW-1185">Reference proteome</keyword>
<dbReference type="STRING" id="578454.G8BDM4"/>
<dbReference type="HAMAP" id="MF_03044">
    <property type="entry name" value="BMT2"/>
    <property type="match status" value="1"/>
</dbReference>
<organism evidence="6 8">
    <name type="scientific">Candida parapsilosis (strain CDC 317 / ATCC MYA-4646)</name>
    <name type="common">Yeast</name>
    <name type="synonym">Monilia parapsilosis</name>
    <dbReference type="NCBI Taxonomy" id="578454"/>
    <lineage>
        <taxon>Eukaryota</taxon>
        <taxon>Fungi</taxon>
        <taxon>Dikarya</taxon>
        <taxon>Ascomycota</taxon>
        <taxon>Saccharomycotina</taxon>
        <taxon>Pichiomycetes</taxon>
        <taxon>Debaryomycetaceae</taxon>
        <taxon>Candida/Lodderomyces clade</taxon>
        <taxon>Candida</taxon>
    </lineage>
</organism>
<dbReference type="CGD" id="CAL0000151049">
    <property type="gene designation" value="CPAR2_210160"/>
</dbReference>
<evidence type="ECO:0000313" key="6">
    <source>
        <dbReference type="EMBL" id="CCE43371.1"/>
    </source>
</evidence>
<keyword evidence="3 4" id="KW-0949">S-adenosyl-L-methionine</keyword>
<evidence type="ECO:0000256" key="4">
    <source>
        <dbReference type="HAMAP-Rule" id="MF_03044"/>
    </source>
</evidence>
<dbReference type="AlphaFoldDB" id="G8BDM4"/>
<dbReference type="EnsemblFungi" id="CPAR2_210160-T">
    <property type="protein sequence ID" value="CPAR2_210160-T-p1"/>
    <property type="gene ID" value="CPAR2_210160"/>
</dbReference>
<evidence type="ECO:0000256" key="2">
    <source>
        <dbReference type="ARBA" id="ARBA00022679"/>
    </source>
</evidence>
<evidence type="ECO:0000313" key="8">
    <source>
        <dbReference type="Proteomes" id="UP000005221"/>
    </source>
</evidence>
<dbReference type="EMBL" id="HE605206">
    <property type="protein sequence ID" value="CCE43371.1"/>
    <property type="molecule type" value="Genomic_DNA"/>
</dbReference>
<keyword evidence="2 4" id="KW-0808">Transferase</keyword>
<evidence type="ECO:0000256" key="3">
    <source>
        <dbReference type="ARBA" id="ARBA00022691"/>
    </source>
</evidence>
<reference evidence="7" key="4">
    <citation type="submission" date="2025-05" db="UniProtKB">
        <authorList>
            <consortium name="EnsemblFungi"/>
        </authorList>
    </citation>
    <scope>IDENTIFICATION</scope>
</reference>
<dbReference type="VEuPathDB" id="FungiDB:CPAR2_210160"/>
<feature type="binding site" evidence="4">
    <location>
        <position position="168"/>
    </location>
    <ligand>
        <name>S-adenosyl-L-methionine</name>
        <dbReference type="ChEBI" id="CHEBI:59789"/>
    </ligand>
</feature>
<proteinExistence type="inferred from homology"/>
<dbReference type="Proteomes" id="UP000005221">
    <property type="component" value="Chromosome 2"/>
</dbReference>
<comment type="subcellular location">
    <subcellularLocation>
        <location evidence="4">Nucleus</location>
        <location evidence="4">Nucleolus</location>
    </subcellularLocation>
</comment>
<dbReference type="GO" id="GO:0016433">
    <property type="term" value="F:rRNA (adenine) methyltransferase activity"/>
    <property type="evidence" value="ECO:0007669"/>
    <property type="project" value="UniProtKB-UniRule"/>
</dbReference>
<dbReference type="EC" id="2.1.1.-" evidence="4"/>
<evidence type="ECO:0000313" key="5">
    <source>
        <dbReference type="CGD" id="CAL0000151049"/>
    </source>
</evidence>
<evidence type="ECO:0000256" key="1">
    <source>
        <dbReference type="ARBA" id="ARBA00022603"/>
    </source>
</evidence>
<reference evidence="6" key="3">
    <citation type="submission" date="2011-10" db="EMBL/GenBank/DDBJ databases">
        <title>Transcriptional landscape of the pathogenic yeast Candida parapsilosis.</title>
        <authorList>
            <person name="Guida A."/>
            <person name="Lindstaedt C."/>
            <person name="Maguire S.L."/>
            <person name="Ding C."/>
            <person name="Higgins D.G."/>
            <person name="Harris D."/>
            <person name="Berriman M."/>
            <person name="Butler G."/>
        </authorList>
    </citation>
    <scope>NUCLEOTIDE SEQUENCE</scope>
    <source>
        <strain evidence="6">CDC317</strain>
    </source>
</reference>
<protein>
    <recommendedName>
        <fullName evidence="4">25S rRNA adenine-N(1) methyltransferase</fullName>
        <ecNumber evidence="4">2.1.1.-</ecNumber>
    </recommendedName>
</protein>
<gene>
    <name evidence="4" type="primary">BMT2</name>
    <name evidence="5 6" type="ordered locus">CPAR2_210160</name>
</gene>
<dbReference type="GO" id="GO:0005730">
    <property type="term" value="C:nucleolus"/>
    <property type="evidence" value="ECO:0007669"/>
    <property type="project" value="UniProtKB-SubCell"/>
</dbReference>
<reference evidence="8" key="1">
    <citation type="journal article" date="2009" name="Nature">
        <title>Evolution of pathogenicity and sexual reproduction in eight Candida genomes.</title>
        <authorList>
            <person name="Butler G."/>
            <person name="Rasmussen M.D."/>
            <person name="Lin M.F."/>
            <person name="Santos M.A."/>
            <person name="Sakthikumar S."/>
            <person name="Munro C.A."/>
            <person name="Rheinbay E."/>
            <person name="Grabherr M."/>
            <person name="Forche A."/>
            <person name="Reedy J.L."/>
            <person name="Agrafioti I."/>
            <person name="Arnaud M.B."/>
            <person name="Bates S."/>
            <person name="Brown A.J."/>
            <person name="Brunke S."/>
            <person name="Costanzo M.C."/>
            <person name="Fitzpatrick D.A."/>
            <person name="de Groot P.W."/>
            <person name="Harris D."/>
            <person name="Hoyer L.L."/>
            <person name="Hube B."/>
            <person name="Klis F.M."/>
            <person name="Kodira C."/>
            <person name="Lennard N."/>
            <person name="Logue M.E."/>
            <person name="Martin R."/>
            <person name="Neiman A.M."/>
            <person name="Nikolaou E."/>
            <person name="Quail M.A."/>
            <person name="Quinn J."/>
            <person name="Santos M.C."/>
            <person name="Schmitzberger F.F."/>
            <person name="Sherlock G."/>
            <person name="Shah P."/>
            <person name="Silverstein K.A."/>
            <person name="Skrzypek M.S."/>
            <person name="Soll D."/>
            <person name="Staggs R."/>
            <person name="Stansfield I."/>
            <person name="Stumpf M.P."/>
            <person name="Sudbery P.E."/>
            <person name="Srikantha T."/>
            <person name="Zeng Q."/>
            <person name="Berman J."/>
            <person name="Berriman M."/>
            <person name="Heitman J."/>
            <person name="Gow N.A."/>
            <person name="Lorenz M.C."/>
            <person name="Birren B.W."/>
            <person name="Kellis M."/>
            <person name="Cuomo C.A."/>
        </authorList>
    </citation>
    <scope>NUCLEOTIDE SEQUENCE [LARGE SCALE GENOMIC DNA]</scope>
    <source>
        <strain evidence="8">CDC 317 / ATCC MYA-4646</strain>
    </source>
</reference>
<evidence type="ECO:0000313" key="7">
    <source>
        <dbReference type="EnsemblFungi" id="CPAR2_210160-T-p1"/>
    </source>
</evidence>
<name>G8BDM4_CANPC</name>
<comment type="similarity">
    <text evidence="4">Belongs to the BMT2 family.</text>
</comment>
<keyword evidence="1 4" id="KW-0489">Methyltransferase</keyword>
<keyword evidence="4" id="KW-0539">Nucleus</keyword>
<dbReference type="InterPro" id="IPR021867">
    <property type="entry name" value="Bmt2/SAMTOR"/>
</dbReference>
<accession>A0AAJ8VZJ3</accession>
<accession>G8BDM4</accession>
<dbReference type="PANTHER" id="PTHR21008">
    <property type="entry name" value="S-ADENOSYLMETHIONINE SENSOR UPSTREAM OF MTORC1-RELATED"/>
    <property type="match status" value="1"/>
</dbReference>
<comment type="function">
    <text evidence="4">S-adenosyl-L-methionine-dependent methyltransferase that specifically methylates the N(1) position of an adenine present in helix 65 in 25S rRNA.</text>
</comment>
<dbReference type="Pfam" id="PF11968">
    <property type="entry name" value="Bmt2"/>
    <property type="match status" value="1"/>
</dbReference>
<dbReference type="eggNOG" id="ENOG502R82D">
    <property type="taxonomic scope" value="Eukaryota"/>
</dbReference>
<feature type="binding site" evidence="4">
    <location>
        <position position="189"/>
    </location>
    <ligand>
        <name>S-adenosyl-L-methionine</name>
        <dbReference type="ChEBI" id="CHEBI:59789"/>
    </ligand>
</feature>
<sequence length="330" mass="37608">MAKAKKPGSGLLTRSRSITGKSALTKQKTLKPEHTRQIIRRFHVLQKSKHKILTKLGISPGFFGESYDKLKKDNLYQAEFKTFKVPAKYSDNEVYRIDNRLTKSDLIRILAKIDSEIEQRGGIEVYQCASTQGQTGKRGGDSSKKLIEWLRDENYKSRLSNVNALEIGCLSPHNVISTSGIFTSVCKIDLNSQDPAIEQQDFMKRPLPTTESEKFNLISCSLVINFVPSPKERGDMLVRITEFLKSPKNETLSSLFLVLPLPCVKNSRYFNGDRLHNIMSSLGFTQTFFYEAKKVAYWLFDWNGKVVEDVKFPKMELQSGSQRNNFCITL</sequence>